<keyword evidence="10" id="KW-1185">Reference proteome</keyword>
<evidence type="ECO:0000313" key="9">
    <source>
        <dbReference type="EMBL" id="RZT89115.1"/>
    </source>
</evidence>
<dbReference type="AlphaFoldDB" id="A0A4Q7V529"/>
<dbReference type="GO" id="GO:0005886">
    <property type="term" value="C:plasma membrane"/>
    <property type="evidence" value="ECO:0007669"/>
    <property type="project" value="UniProtKB-SubCell"/>
</dbReference>
<dbReference type="InterPro" id="IPR050366">
    <property type="entry name" value="BP-dependent_transpt_permease"/>
</dbReference>
<dbReference type="GO" id="GO:0055085">
    <property type="term" value="P:transmembrane transport"/>
    <property type="evidence" value="ECO:0007669"/>
    <property type="project" value="InterPro"/>
</dbReference>
<feature type="transmembrane region" description="Helical" evidence="7">
    <location>
        <begin position="138"/>
        <end position="158"/>
    </location>
</feature>
<sequence>MTAVAVTMPWWRPRHPARIAVVTAVVLLVVLAALPLDAITTNLSERFAGPSAAHPFGTDQLGRDVLARLAAGTRLSVGFTMVALVICAVAGTLLGVLAASAGRAVGQAFQRMVDVLVAIPAIVVGLVVVAASEGPPGLDTLLLAVVLTGWTPFARLTYQLTLRERSREYVEGAVAVGAGPFRIAFRHVLPNMLRPLTAHACLRFANVLLSLAGLSFLGLGVQPPTPEWGAMLDEGRQYMFVAPQLVLLPAVAIVGTALLVTVLGRLLERRWNGA</sequence>
<keyword evidence="3" id="KW-1003">Cell membrane</keyword>
<evidence type="ECO:0000256" key="3">
    <source>
        <dbReference type="ARBA" id="ARBA00022475"/>
    </source>
</evidence>
<protein>
    <submittedName>
        <fullName evidence="9">Peptide/nickel transport system permease protein</fullName>
    </submittedName>
</protein>
<feature type="transmembrane region" description="Helical" evidence="7">
    <location>
        <begin position="200"/>
        <end position="221"/>
    </location>
</feature>
<dbReference type="PANTHER" id="PTHR43386:SF1">
    <property type="entry name" value="D,D-DIPEPTIDE TRANSPORT SYSTEM PERMEASE PROTEIN DDPC-RELATED"/>
    <property type="match status" value="1"/>
</dbReference>
<dbReference type="SUPFAM" id="SSF161098">
    <property type="entry name" value="MetI-like"/>
    <property type="match status" value="1"/>
</dbReference>
<evidence type="ECO:0000256" key="6">
    <source>
        <dbReference type="ARBA" id="ARBA00023136"/>
    </source>
</evidence>
<dbReference type="InterPro" id="IPR000515">
    <property type="entry name" value="MetI-like"/>
</dbReference>
<accession>A0A4Q7V529</accession>
<dbReference type="OrthoDB" id="3626124at2"/>
<evidence type="ECO:0000259" key="8">
    <source>
        <dbReference type="PROSITE" id="PS50928"/>
    </source>
</evidence>
<feature type="transmembrane region" description="Helical" evidence="7">
    <location>
        <begin position="241"/>
        <end position="263"/>
    </location>
</feature>
<evidence type="ECO:0000256" key="1">
    <source>
        <dbReference type="ARBA" id="ARBA00004651"/>
    </source>
</evidence>
<keyword evidence="2 7" id="KW-0813">Transport</keyword>
<evidence type="ECO:0000256" key="4">
    <source>
        <dbReference type="ARBA" id="ARBA00022692"/>
    </source>
</evidence>
<keyword evidence="5 7" id="KW-1133">Transmembrane helix</keyword>
<feature type="transmembrane region" description="Helical" evidence="7">
    <location>
        <begin position="113"/>
        <end position="132"/>
    </location>
</feature>
<evidence type="ECO:0000256" key="7">
    <source>
        <dbReference type="RuleBase" id="RU363032"/>
    </source>
</evidence>
<reference evidence="9 10" key="1">
    <citation type="submission" date="2019-02" db="EMBL/GenBank/DDBJ databases">
        <title>Sequencing the genomes of 1000 actinobacteria strains.</title>
        <authorList>
            <person name="Klenk H.-P."/>
        </authorList>
    </citation>
    <scope>NUCLEOTIDE SEQUENCE [LARGE SCALE GENOMIC DNA]</scope>
    <source>
        <strain evidence="9 10">DSM 45779</strain>
    </source>
</reference>
<keyword evidence="4 7" id="KW-0812">Transmembrane</keyword>
<dbReference type="RefSeq" id="WP_130293420.1">
    <property type="nucleotide sequence ID" value="NZ_SHKL01000001.1"/>
</dbReference>
<evidence type="ECO:0000313" key="10">
    <source>
        <dbReference type="Proteomes" id="UP000291591"/>
    </source>
</evidence>
<dbReference type="Gene3D" id="1.10.3720.10">
    <property type="entry name" value="MetI-like"/>
    <property type="match status" value="1"/>
</dbReference>
<feature type="transmembrane region" description="Helical" evidence="7">
    <location>
        <begin position="77"/>
        <end position="101"/>
    </location>
</feature>
<dbReference type="InterPro" id="IPR035906">
    <property type="entry name" value="MetI-like_sf"/>
</dbReference>
<evidence type="ECO:0000256" key="5">
    <source>
        <dbReference type="ARBA" id="ARBA00022989"/>
    </source>
</evidence>
<gene>
    <name evidence="9" type="ORF">EV383_6072</name>
</gene>
<dbReference type="PANTHER" id="PTHR43386">
    <property type="entry name" value="OLIGOPEPTIDE TRANSPORT SYSTEM PERMEASE PROTEIN APPC"/>
    <property type="match status" value="1"/>
</dbReference>
<feature type="domain" description="ABC transmembrane type-1" evidence="8">
    <location>
        <begin position="73"/>
        <end position="264"/>
    </location>
</feature>
<proteinExistence type="inferred from homology"/>
<organism evidence="9 10">
    <name type="scientific">Pseudonocardia sediminis</name>
    <dbReference type="NCBI Taxonomy" id="1397368"/>
    <lineage>
        <taxon>Bacteria</taxon>
        <taxon>Bacillati</taxon>
        <taxon>Actinomycetota</taxon>
        <taxon>Actinomycetes</taxon>
        <taxon>Pseudonocardiales</taxon>
        <taxon>Pseudonocardiaceae</taxon>
        <taxon>Pseudonocardia</taxon>
    </lineage>
</organism>
<keyword evidence="6 7" id="KW-0472">Membrane</keyword>
<dbReference type="CDD" id="cd06261">
    <property type="entry name" value="TM_PBP2"/>
    <property type="match status" value="1"/>
</dbReference>
<dbReference type="Pfam" id="PF00528">
    <property type="entry name" value="BPD_transp_1"/>
    <property type="match status" value="1"/>
</dbReference>
<evidence type="ECO:0000256" key="2">
    <source>
        <dbReference type="ARBA" id="ARBA00022448"/>
    </source>
</evidence>
<dbReference type="EMBL" id="SHKL01000001">
    <property type="protein sequence ID" value="RZT89115.1"/>
    <property type="molecule type" value="Genomic_DNA"/>
</dbReference>
<dbReference type="Proteomes" id="UP000291591">
    <property type="component" value="Unassembled WGS sequence"/>
</dbReference>
<comment type="caution">
    <text evidence="9">The sequence shown here is derived from an EMBL/GenBank/DDBJ whole genome shotgun (WGS) entry which is preliminary data.</text>
</comment>
<comment type="subcellular location">
    <subcellularLocation>
        <location evidence="1 7">Cell membrane</location>
        <topology evidence="1 7">Multi-pass membrane protein</topology>
    </subcellularLocation>
</comment>
<dbReference type="PROSITE" id="PS50928">
    <property type="entry name" value="ABC_TM1"/>
    <property type="match status" value="1"/>
</dbReference>
<comment type="similarity">
    <text evidence="7">Belongs to the binding-protein-dependent transport system permease family.</text>
</comment>
<name>A0A4Q7V529_PSEST</name>